<dbReference type="Gene3D" id="3.50.80.20">
    <property type="entry name" value="D-Ala-D-Ala carboxypeptidase C, peptidase S13"/>
    <property type="match status" value="1"/>
</dbReference>
<protein>
    <submittedName>
        <fullName evidence="3">D-alanyl-D-alanine carboxypeptidase/D-alanyl-D-alanine-endopeptidase (Penicillin-binding protein 4)</fullName>
        <ecNumber evidence="3">3.4.16.4</ecNumber>
        <ecNumber evidence="3">3.4.21.-</ecNumber>
    </submittedName>
</protein>
<reference evidence="3 4" key="1">
    <citation type="submission" date="2020-07" db="EMBL/GenBank/DDBJ databases">
        <title>Sequencing the genomes of 1000 actinobacteria strains.</title>
        <authorList>
            <person name="Klenk H.-P."/>
        </authorList>
    </citation>
    <scope>NUCLEOTIDE SEQUENCE [LARGE SCALE GENOMIC DNA]</scope>
    <source>
        <strain evidence="3 4">CXB654</strain>
    </source>
</reference>
<dbReference type="PANTHER" id="PTHR30023:SF0">
    <property type="entry name" value="PENICILLIN-SENSITIVE CARBOXYPEPTIDASE A"/>
    <property type="match status" value="1"/>
</dbReference>
<dbReference type="Pfam" id="PF02113">
    <property type="entry name" value="Peptidase_S13"/>
    <property type="match status" value="1"/>
</dbReference>
<dbReference type="SUPFAM" id="SSF56601">
    <property type="entry name" value="beta-lactamase/transpeptidase-like"/>
    <property type="match status" value="1"/>
</dbReference>
<gene>
    <name evidence="3" type="ORF">HDA32_005088</name>
</gene>
<dbReference type="Gene3D" id="3.40.710.10">
    <property type="entry name" value="DD-peptidase/beta-lactamase superfamily"/>
    <property type="match status" value="2"/>
</dbReference>
<keyword evidence="3" id="KW-0121">Carboxypeptidase</keyword>
<dbReference type="GO" id="GO:0009002">
    <property type="term" value="F:serine-type D-Ala-D-Ala carboxypeptidase activity"/>
    <property type="evidence" value="ECO:0007669"/>
    <property type="project" value="UniProtKB-EC"/>
</dbReference>
<dbReference type="GO" id="GO:0006508">
    <property type="term" value="P:proteolysis"/>
    <property type="evidence" value="ECO:0007669"/>
    <property type="project" value="InterPro"/>
</dbReference>
<dbReference type="EC" id="3.4.21.-" evidence="3"/>
<dbReference type="InterPro" id="IPR000667">
    <property type="entry name" value="Peptidase_S13"/>
</dbReference>
<evidence type="ECO:0000313" key="3">
    <source>
        <dbReference type="EMBL" id="NYE49968.1"/>
    </source>
</evidence>
<evidence type="ECO:0000256" key="1">
    <source>
        <dbReference type="ARBA" id="ARBA00006096"/>
    </source>
</evidence>
<evidence type="ECO:0000256" key="2">
    <source>
        <dbReference type="ARBA" id="ARBA00022801"/>
    </source>
</evidence>
<evidence type="ECO:0000313" key="4">
    <source>
        <dbReference type="Proteomes" id="UP000589036"/>
    </source>
</evidence>
<dbReference type="EMBL" id="JACCCC010000001">
    <property type="protein sequence ID" value="NYE49968.1"/>
    <property type="molecule type" value="Genomic_DNA"/>
</dbReference>
<comment type="similarity">
    <text evidence="1">Belongs to the peptidase S13 family.</text>
</comment>
<dbReference type="GO" id="GO:0000270">
    <property type="term" value="P:peptidoglycan metabolic process"/>
    <property type="evidence" value="ECO:0007669"/>
    <property type="project" value="TreeGrafter"/>
</dbReference>
<dbReference type="Proteomes" id="UP000589036">
    <property type="component" value="Unassembled WGS sequence"/>
</dbReference>
<sequence length="382" mass="39290">MSDSGIDDGLYAYVVDAETGQELFARDETGVAVPASTTKLVTAVATLHAVGPGEHITTEVVQGSAPDEVVLVGAGDSTLTEEVEPGAYPRPATMEELAESTAHKLSAAGVDSVSLGYDDSLYPGSDMAPGWKQGYVDEGSTATVHALMLDGGRVYKEQNYSQRVGDPPLAAAQAFARRLEAVGITVEGAPSPVRAPDGAEAVASVDSPPISALVEKMMLDSDNVMAEVLARQVALAEGEEPSFGGASAAVHAVMEELGIPDVHVEDASGLSVNNRITPEALVDLLLLASGDEHPDLHAVLSGLPTAHFTGTLDDRYSDYSQSAAGAGLIRAKTGTLNGVSTLAGLAYDAEGRLMVFAFMANDPAAQGSTLDTFATVLAECGC</sequence>
<name>A0A852U170_9ACTN</name>
<keyword evidence="2 3" id="KW-0378">Hydrolase</keyword>
<comment type="caution">
    <text evidence="3">The sequence shown here is derived from an EMBL/GenBank/DDBJ whole genome shotgun (WGS) entry which is preliminary data.</text>
</comment>
<organism evidence="3 4">
    <name type="scientific">Spinactinospora alkalitolerans</name>
    <dbReference type="NCBI Taxonomy" id="687207"/>
    <lineage>
        <taxon>Bacteria</taxon>
        <taxon>Bacillati</taxon>
        <taxon>Actinomycetota</taxon>
        <taxon>Actinomycetes</taxon>
        <taxon>Streptosporangiales</taxon>
        <taxon>Nocardiopsidaceae</taxon>
        <taxon>Spinactinospora</taxon>
    </lineage>
</organism>
<proteinExistence type="inferred from homology"/>
<dbReference type="NCBIfam" id="TIGR00666">
    <property type="entry name" value="PBP4"/>
    <property type="match status" value="1"/>
</dbReference>
<dbReference type="PRINTS" id="PR00922">
    <property type="entry name" value="DADACBPTASE3"/>
</dbReference>
<keyword evidence="3" id="KW-0645">Protease</keyword>
<dbReference type="InterPro" id="IPR012338">
    <property type="entry name" value="Beta-lactam/transpept-like"/>
</dbReference>
<accession>A0A852U170</accession>
<keyword evidence="4" id="KW-1185">Reference proteome</keyword>
<dbReference type="PANTHER" id="PTHR30023">
    <property type="entry name" value="D-ALANYL-D-ALANINE CARBOXYPEPTIDASE"/>
    <property type="match status" value="1"/>
</dbReference>
<dbReference type="EC" id="3.4.16.4" evidence="3"/>
<dbReference type="AlphaFoldDB" id="A0A852U170"/>